<dbReference type="SMART" id="SM00278">
    <property type="entry name" value="HhH1"/>
    <property type="match status" value="3"/>
</dbReference>
<dbReference type="FunFam" id="3.30.470.30:FF:000001">
    <property type="entry name" value="DNA ligase"/>
    <property type="match status" value="1"/>
</dbReference>
<dbReference type="SUPFAM" id="SSF47781">
    <property type="entry name" value="RuvA domain 2-like"/>
    <property type="match status" value="1"/>
</dbReference>
<dbReference type="InterPro" id="IPR001679">
    <property type="entry name" value="DNA_ligase"/>
</dbReference>
<dbReference type="FunFam" id="1.10.150.20:FF:000007">
    <property type="entry name" value="DNA ligase"/>
    <property type="match status" value="1"/>
</dbReference>
<name>C9RD93_AMMDK</name>
<dbReference type="PIRSF" id="PIRSF001604">
    <property type="entry name" value="LigA"/>
    <property type="match status" value="1"/>
</dbReference>
<keyword evidence="9 15" id="KW-0460">Magnesium</keyword>
<dbReference type="GO" id="GO:0046872">
    <property type="term" value="F:metal ion binding"/>
    <property type="evidence" value="ECO:0007669"/>
    <property type="project" value="UniProtKB-KW"/>
</dbReference>
<dbReference type="InterPro" id="IPR012340">
    <property type="entry name" value="NA-bd_OB-fold"/>
</dbReference>
<comment type="similarity">
    <text evidence="14 15">Belongs to the NAD-dependent DNA ligase family. LigA subfamily.</text>
</comment>
<dbReference type="PANTHER" id="PTHR23389:SF9">
    <property type="entry name" value="DNA LIGASE"/>
    <property type="match status" value="1"/>
</dbReference>
<dbReference type="Gene3D" id="3.30.470.30">
    <property type="entry name" value="DNA ligase/mRNA capping enzyme"/>
    <property type="match status" value="1"/>
</dbReference>
<dbReference type="Pfam" id="PF12826">
    <property type="entry name" value="HHH_2"/>
    <property type="match status" value="1"/>
</dbReference>
<gene>
    <name evidence="15" type="primary">ligA</name>
    <name evidence="18" type="ordered locus">Adeg_1094</name>
</gene>
<comment type="cofactor">
    <cofactor evidence="15">
        <name>Mg(2+)</name>
        <dbReference type="ChEBI" id="CHEBI:18420"/>
    </cofactor>
    <cofactor evidence="15">
        <name>Mn(2+)</name>
        <dbReference type="ChEBI" id="CHEBI:29035"/>
    </cofactor>
</comment>
<dbReference type="GO" id="GO:0005829">
    <property type="term" value="C:cytosol"/>
    <property type="evidence" value="ECO:0007669"/>
    <property type="project" value="TreeGrafter"/>
</dbReference>
<feature type="binding site" evidence="15">
    <location>
        <position position="411"/>
    </location>
    <ligand>
        <name>Zn(2+)</name>
        <dbReference type="ChEBI" id="CHEBI:29105"/>
    </ligand>
</feature>
<feature type="binding site" evidence="15">
    <location>
        <position position="429"/>
    </location>
    <ligand>
        <name>Zn(2+)</name>
        <dbReference type="ChEBI" id="CHEBI:29105"/>
    </ligand>
</feature>
<reference evidence="18 19" key="1">
    <citation type="submission" date="2009-10" db="EMBL/GenBank/DDBJ databases">
        <title>Complete sequence of chromosome of Ammonifex degensii KC4.</title>
        <authorList>
            <consortium name="US DOE Joint Genome Institute"/>
            <person name="Kerfeld C."/>
            <person name="Goodner B."/>
            <person name="Huber H."/>
            <person name="Stetter K."/>
            <person name="Lucas S."/>
            <person name="Copeland A."/>
            <person name="Lapidus A."/>
            <person name="Glavina del Rio T."/>
            <person name="Dalin E."/>
            <person name="Tice H."/>
            <person name="Bruce D."/>
            <person name="Goodwin L."/>
            <person name="Pitluck S."/>
            <person name="Saunders E."/>
            <person name="Brettin T."/>
            <person name="Detter J.C."/>
            <person name="Han C."/>
            <person name="Larimer F."/>
            <person name="Land M."/>
            <person name="Hauser L."/>
            <person name="Kyrpides N."/>
            <person name="Ovchinnikova G."/>
            <person name="Richardson P."/>
        </authorList>
    </citation>
    <scope>NUCLEOTIDE SEQUENCE [LARGE SCALE GENOMIC DNA]</scope>
    <source>
        <strain evidence="19">DSM 10501 / KC4</strain>
    </source>
</reference>
<evidence type="ECO:0000259" key="17">
    <source>
        <dbReference type="PROSITE" id="PS50172"/>
    </source>
</evidence>
<dbReference type="RefSeq" id="WP_015739097.1">
    <property type="nucleotide sequence ID" value="NC_013385.1"/>
</dbReference>
<evidence type="ECO:0000256" key="10">
    <source>
        <dbReference type="ARBA" id="ARBA00023027"/>
    </source>
</evidence>
<dbReference type="Gene3D" id="2.40.50.140">
    <property type="entry name" value="Nucleic acid-binding proteins"/>
    <property type="match status" value="1"/>
</dbReference>
<dbReference type="SMART" id="SM00532">
    <property type="entry name" value="LIGANc"/>
    <property type="match status" value="1"/>
</dbReference>
<keyword evidence="8 15" id="KW-0862">Zinc</keyword>
<dbReference type="KEGG" id="adg:Adeg_1094"/>
<feature type="domain" description="BRCT" evidence="17">
    <location>
        <begin position="592"/>
        <end position="672"/>
    </location>
</feature>
<dbReference type="FunFam" id="1.10.287.610:FF:000002">
    <property type="entry name" value="DNA ligase"/>
    <property type="match status" value="1"/>
</dbReference>
<evidence type="ECO:0000256" key="13">
    <source>
        <dbReference type="ARBA" id="ARBA00034005"/>
    </source>
</evidence>
<dbReference type="PROSITE" id="PS01055">
    <property type="entry name" value="DNA_LIGASE_N1"/>
    <property type="match status" value="1"/>
</dbReference>
<accession>C9RD93</accession>
<dbReference type="InterPro" id="IPR010994">
    <property type="entry name" value="RuvA_2-like"/>
</dbReference>
<dbReference type="InterPro" id="IPR033136">
    <property type="entry name" value="DNA_ligase_CS"/>
</dbReference>
<keyword evidence="19" id="KW-1185">Reference proteome</keyword>
<feature type="binding site" evidence="15">
    <location>
        <position position="414"/>
    </location>
    <ligand>
        <name>Zn(2+)</name>
        <dbReference type="ChEBI" id="CHEBI:29105"/>
    </ligand>
</feature>
<feature type="binding site" evidence="15">
    <location>
        <position position="118"/>
    </location>
    <ligand>
        <name>NAD(+)</name>
        <dbReference type="ChEBI" id="CHEBI:57540"/>
    </ligand>
</feature>
<feature type="binding site" evidence="15">
    <location>
        <begin position="38"/>
        <end position="42"/>
    </location>
    <ligand>
        <name>NAD(+)</name>
        <dbReference type="ChEBI" id="CHEBI:57540"/>
    </ligand>
</feature>
<dbReference type="InterPro" id="IPR003583">
    <property type="entry name" value="Hlx-hairpin-Hlx_DNA-bd_motif"/>
</dbReference>
<feature type="binding site" evidence="15">
    <location>
        <position position="293"/>
    </location>
    <ligand>
        <name>NAD(+)</name>
        <dbReference type="ChEBI" id="CHEBI:57540"/>
    </ligand>
</feature>
<comment type="function">
    <text evidence="1 15">DNA ligase that catalyzes the formation of phosphodiester linkages between 5'-phosphoryl and 3'-hydroxyl groups in double-stranded DNA using NAD as a coenzyme and as the energy source for the reaction. It is essential for DNA replication and repair of damaged DNA.</text>
</comment>
<dbReference type="InterPro" id="IPR041663">
    <property type="entry name" value="DisA/LigA_HHH"/>
</dbReference>
<dbReference type="STRING" id="429009.Adeg_1094"/>
<keyword evidence="5 15" id="KW-0235">DNA replication</keyword>
<dbReference type="CDD" id="cd17748">
    <property type="entry name" value="BRCT_DNA_ligase_like"/>
    <property type="match status" value="1"/>
</dbReference>
<dbReference type="PANTHER" id="PTHR23389">
    <property type="entry name" value="CHROMOSOME TRANSMISSION FIDELITY FACTOR 18"/>
    <property type="match status" value="1"/>
</dbReference>
<keyword evidence="11 15" id="KW-0234">DNA repair</keyword>
<evidence type="ECO:0000256" key="6">
    <source>
        <dbReference type="ARBA" id="ARBA00022723"/>
    </source>
</evidence>
<feature type="binding site" evidence="15">
    <location>
        <begin position="87"/>
        <end position="88"/>
    </location>
    <ligand>
        <name>NAD(+)</name>
        <dbReference type="ChEBI" id="CHEBI:57540"/>
    </ligand>
</feature>
<dbReference type="PROSITE" id="PS01056">
    <property type="entry name" value="DNA_LIGASE_N2"/>
    <property type="match status" value="1"/>
</dbReference>
<keyword evidence="6 15" id="KW-0479">Metal-binding</keyword>
<dbReference type="Gene3D" id="3.40.50.10190">
    <property type="entry name" value="BRCT domain"/>
    <property type="match status" value="1"/>
</dbReference>
<dbReference type="HAMAP" id="MF_01588">
    <property type="entry name" value="DNA_ligase_A"/>
    <property type="match status" value="1"/>
</dbReference>
<dbReference type="FunFam" id="1.10.150.20:FF:000006">
    <property type="entry name" value="DNA ligase"/>
    <property type="match status" value="1"/>
</dbReference>
<comment type="catalytic activity">
    <reaction evidence="13 15 16">
        <text>NAD(+) + (deoxyribonucleotide)n-3'-hydroxyl + 5'-phospho-(deoxyribonucleotide)m = (deoxyribonucleotide)n+m + AMP + beta-nicotinamide D-nucleotide.</text>
        <dbReference type="EC" id="6.5.1.2"/>
    </reaction>
</comment>
<keyword evidence="10 15" id="KW-0520">NAD</keyword>
<dbReference type="Gene3D" id="1.10.150.20">
    <property type="entry name" value="5' to 3' exonuclease, C-terminal subdomain"/>
    <property type="match status" value="2"/>
</dbReference>
<dbReference type="GO" id="GO:0003677">
    <property type="term" value="F:DNA binding"/>
    <property type="evidence" value="ECO:0007669"/>
    <property type="project" value="InterPro"/>
</dbReference>
<dbReference type="EMBL" id="CP001785">
    <property type="protein sequence ID" value="ACX52220.1"/>
    <property type="molecule type" value="Genomic_DNA"/>
</dbReference>
<dbReference type="FunFam" id="2.40.50.140:FF:000012">
    <property type="entry name" value="DNA ligase"/>
    <property type="match status" value="1"/>
</dbReference>
<dbReference type="InterPro" id="IPR001357">
    <property type="entry name" value="BRCT_dom"/>
</dbReference>
<protein>
    <recommendedName>
        <fullName evidence="3 15">DNA ligase</fullName>
        <ecNumber evidence="2 15">6.5.1.2</ecNumber>
    </recommendedName>
    <alternativeName>
        <fullName evidence="15">Polydeoxyribonucleotide synthase [NAD(+)]</fullName>
    </alternativeName>
</protein>
<evidence type="ECO:0000256" key="15">
    <source>
        <dbReference type="HAMAP-Rule" id="MF_01588"/>
    </source>
</evidence>
<evidence type="ECO:0000256" key="5">
    <source>
        <dbReference type="ARBA" id="ARBA00022705"/>
    </source>
</evidence>
<evidence type="ECO:0000256" key="8">
    <source>
        <dbReference type="ARBA" id="ARBA00022833"/>
    </source>
</evidence>
<dbReference type="EC" id="6.5.1.2" evidence="2 15"/>
<evidence type="ECO:0000256" key="7">
    <source>
        <dbReference type="ARBA" id="ARBA00022763"/>
    </source>
</evidence>
<evidence type="ECO:0000256" key="12">
    <source>
        <dbReference type="ARBA" id="ARBA00023211"/>
    </source>
</evidence>
<dbReference type="GO" id="GO:0006281">
    <property type="term" value="P:DNA repair"/>
    <property type="evidence" value="ECO:0007669"/>
    <property type="project" value="UniProtKB-KW"/>
</dbReference>
<organism evidence="18 19">
    <name type="scientific">Ammonifex degensii (strain DSM 10501 / KC4)</name>
    <dbReference type="NCBI Taxonomy" id="429009"/>
    <lineage>
        <taxon>Bacteria</taxon>
        <taxon>Bacillati</taxon>
        <taxon>Bacillota</taxon>
        <taxon>Clostridia</taxon>
        <taxon>Thermoanaerobacterales</taxon>
        <taxon>Thermoanaerobacteraceae</taxon>
        <taxon>Ammonifex</taxon>
    </lineage>
</organism>
<dbReference type="InterPro" id="IPR013839">
    <property type="entry name" value="DNAligase_adenylation"/>
</dbReference>
<dbReference type="Proteomes" id="UP000002620">
    <property type="component" value="Chromosome"/>
</dbReference>
<dbReference type="Pfam" id="PF00533">
    <property type="entry name" value="BRCT"/>
    <property type="match status" value="1"/>
</dbReference>
<dbReference type="SUPFAM" id="SSF50249">
    <property type="entry name" value="Nucleic acid-binding proteins"/>
    <property type="match status" value="1"/>
</dbReference>
<evidence type="ECO:0000256" key="2">
    <source>
        <dbReference type="ARBA" id="ARBA00012722"/>
    </source>
</evidence>
<evidence type="ECO:0000313" key="18">
    <source>
        <dbReference type="EMBL" id="ACX52220.1"/>
    </source>
</evidence>
<dbReference type="eggNOG" id="COG0272">
    <property type="taxonomic scope" value="Bacteria"/>
</dbReference>
<evidence type="ECO:0000256" key="3">
    <source>
        <dbReference type="ARBA" id="ARBA00013308"/>
    </source>
</evidence>
<evidence type="ECO:0000256" key="9">
    <source>
        <dbReference type="ARBA" id="ARBA00022842"/>
    </source>
</evidence>
<dbReference type="PROSITE" id="PS50172">
    <property type="entry name" value="BRCT"/>
    <property type="match status" value="1"/>
</dbReference>
<evidence type="ECO:0000256" key="11">
    <source>
        <dbReference type="ARBA" id="ARBA00023204"/>
    </source>
</evidence>
<feature type="binding site" evidence="15">
    <location>
        <position position="434"/>
    </location>
    <ligand>
        <name>Zn(2+)</name>
        <dbReference type="ChEBI" id="CHEBI:29105"/>
    </ligand>
</feature>
<dbReference type="NCBIfam" id="TIGR00575">
    <property type="entry name" value="dnlj"/>
    <property type="match status" value="1"/>
</dbReference>
<feature type="binding site" evidence="15">
    <location>
        <position position="177"/>
    </location>
    <ligand>
        <name>NAD(+)</name>
        <dbReference type="ChEBI" id="CHEBI:57540"/>
    </ligand>
</feature>
<dbReference type="SUPFAM" id="SSF56091">
    <property type="entry name" value="DNA ligase/mRNA capping enzyme, catalytic domain"/>
    <property type="match status" value="1"/>
</dbReference>
<dbReference type="InterPro" id="IPR018239">
    <property type="entry name" value="DNA_ligase_AS"/>
</dbReference>
<dbReference type="Pfam" id="PF01653">
    <property type="entry name" value="DNA_ligase_aden"/>
    <property type="match status" value="1"/>
</dbReference>
<feature type="active site" description="N6-AMP-lysine intermediate" evidence="15">
    <location>
        <position position="120"/>
    </location>
</feature>
<dbReference type="Pfam" id="PF03119">
    <property type="entry name" value="DNA_ligase_ZBD"/>
    <property type="match status" value="1"/>
</dbReference>
<evidence type="ECO:0000256" key="4">
    <source>
        <dbReference type="ARBA" id="ARBA00022598"/>
    </source>
</evidence>
<sequence length="672" mass="75991">MARRLSKEEAKRRIEELRREIAYHDYRYYVLDSPVISDAEYDRLVLELMALEEAFPEFITPNSPTQRVGGAPREGFPTVRHLVPMLSLANAFEPEDLRDFDRRVREALPGEKVEYVVEPKIDGLAVSLLYRDGEFVQGATRGDGEVGEDVTPNLRTIRSIPLRFLKDAPPLIEVRGEAFMPKEAFVKLNERREEAGEPPFANPRNAAAGSIRQLDPRVTAGRKLDFFAYGIGHYEGISFSTHWEVLDWLAEQGFRVNEHRRLFSSIDEVIDYVLSWQSKRFDLPYVIDGMVVKVNSLESQARLGATMKSPRWAVAFKFPPEEAVTKLRRIEISVGRTGVLTPVAVFDPVQIAGTTVSRATLHNEDLIREKDIRVGDYIVVHKAGDVIPEVVRSLPERRTGNEQIFRMPDHCPACGAKTIREEGEVAVRCPNISCPARLKESIFHFASRNAMDIRGLGKVLVEQLVDRGLVKNVADIYFLRREDLLRLERMGPKSTANLLREIEESKSRGLNRLIFGLGIRHVGERAAKLLAEHFGSIDRLAQATEEELTEIPEIGPKIAASVRAFFAEPRNLEVIERLREAGVRLETTKEVREEGPLKGKVFVFTGALKSFTREEAKALIERLGGRVASSVSRRTDYVVVGENPGSKYDRARELGIKMLNEEEFKRLLGLES</sequence>
<dbReference type="FunFam" id="3.40.50.10190:FF:000054">
    <property type="entry name" value="DNA ligase"/>
    <property type="match status" value="1"/>
</dbReference>
<keyword evidence="4 15" id="KW-0436">Ligase</keyword>
<dbReference type="InterPro" id="IPR004150">
    <property type="entry name" value="NAD_DNA_ligase_OB"/>
</dbReference>
<evidence type="ECO:0000256" key="16">
    <source>
        <dbReference type="RuleBase" id="RU000618"/>
    </source>
</evidence>
<dbReference type="Pfam" id="PF22745">
    <property type="entry name" value="Nlig-Ia"/>
    <property type="match status" value="1"/>
</dbReference>
<keyword evidence="7 15" id="KW-0227">DNA damage</keyword>
<dbReference type="InterPro" id="IPR036420">
    <property type="entry name" value="BRCT_dom_sf"/>
</dbReference>
<keyword evidence="12 15" id="KW-0464">Manganese</keyword>
<proteinExistence type="inferred from homology"/>
<dbReference type="CDD" id="cd00114">
    <property type="entry name" value="LIGANc"/>
    <property type="match status" value="1"/>
</dbReference>
<dbReference type="Gene3D" id="6.20.10.30">
    <property type="match status" value="1"/>
</dbReference>
<dbReference type="SUPFAM" id="SSF52113">
    <property type="entry name" value="BRCT domain"/>
    <property type="match status" value="1"/>
</dbReference>
<feature type="binding site" evidence="15">
    <location>
        <position position="141"/>
    </location>
    <ligand>
        <name>NAD(+)</name>
        <dbReference type="ChEBI" id="CHEBI:57540"/>
    </ligand>
</feature>
<dbReference type="SMART" id="SM00292">
    <property type="entry name" value="BRCT"/>
    <property type="match status" value="1"/>
</dbReference>
<evidence type="ECO:0000256" key="14">
    <source>
        <dbReference type="ARBA" id="ARBA00060881"/>
    </source>
</evidence>
<dbReference type="InterPro" id="IPR013840">
    <property type="entry name" value="DNAligase_N"/>
</dbReference>
<evidence type="ECO:0000313" key="19">
    <source>
        <dbReference type="Proteomes" id="UP000002620"/>
    </source>
</evidence>
<evidence type="ECO:0000256" key="1">
    <source>
        <dbReference type="ARBA" id="ARBA00004067"/>
    </source>
</evidence>
<dbReference type="Pfam" id="PF14520">
    <property type="entry name" value="HHH_5"/>
    <property type="match status" value="1"/>
</dbReference>
<dbReference type="GO" id="GO:0003911">
    <property type="term" value="F:DNA ligase (NAD+) activity"/>
    <property type="evidence" value="ECO:0007669"/>
    <property type="project" value="UniProtKB-UniRule"/>
</dbReference>
<dbReference type="OrthoDB" id="9759736at2"/>
<dbReference type="Gene3D" id="1.10.287.610">
    <property type="entry name" value="Helix hairpin bin"/>
    <property type="match status" value="1"/>
</dbReference>
<dbReference type="HOGENOM" id="CLU_007764_2_1_9"/>
<dbReference type="GO" id="GO:0006260">
    <property type="term" value="P:DNA replication"/>
    <property type="evidence" value="ECO:0007669"/>
    <property type="project" value="UniProtKB-KW"/>
</dbReference>
<dbReference type="Pfam" id="PF03120">
    <property type="entry name" value="OB_DNA_ligase"/>
    <property type="match status" value="1"/>
</dbReference>
<dbReference type="AlphaFoldDB" id="C9RD93"/>
<dbReference type="NCBIfam" id="NF005932">
    <property type="entry name" value="PRK07956.1"/>
    <property type="match status" value="1"/>
</dbReference>
<feature type="binding site" evidence="15">
    <location>
        <position position="317"/>
    </location>
    <ligand>
        <name>NAD(+)</name>
        <dbReference type="ChEBI" id="CHEBI:57540"/>
    </ligand>
</feature>
<dbReference type="InterPro" id="IPR004149">
    <property type="entry name" value="Znf_DNAligase_C4"/>
</dbReference>